<evidence type="ECO:0000313" key="2">
    <source>
        <dbReference type="Proteomes" id="UP001597211"/>
    </source>
</evidence>
<name>A0ABW3SBD9_9BACL</name>
<accession>A0ABW3SBD9</accession>
<dbReference type="Proteomes" id="UP001597211">
    <property type="component" value="Unassembled WGS sequence"/>
</dbReference>
<evidence type="ECO:0000313" key="1">
    <source>
        <dbReference type="EMBL" id="MFD1181525.1"/>
    </source>
</evidence>
<reference evidence="2" key="1">
    <citation type="journal article" date="2019" name="Int. J. Syst. Evol. Microbiol.">
        <title>The Global Catalogue of Microorganisms (GCM) 10K type strain sequencing project: providing services to taxonomists for standard genome sequencing and annotation.</title>
        <authorList>
            <consortium name="The Broad Institute Genomics Platform"/>
            <consortium name="The Broad Institute Genome Sequencing Center for Infectious Disease"/>
            <person name="Wu L."/>
            <person name="Ma J."/>
        </authorList>
    </citation>
    <scope>NUCLEOTIDE SEQUENCE [LARGE SCALE GENOMIC DNA]</scope>
    <source>
        <strain evidence="2">CCUG 48216</strain>
    </source>
</reference>
<proteinExistence type="predicted"/>
<organism evidence="1 2">
    <name type="scientific">Paenibacillus timonensis</name>
    <dbReference type="NCBI Taxonomy" id="225915"/>
    <lineage>
        <taxon>Bacteria</taxon>
        <taxon>Bacillati</taxon>
        <taxon>Bacillota</taxon>
        <taxon>Bacilli</taxon>
        <taxon>Bacillales</taxon>
        <taxon>Paenibacillaceae</taxon>
        <taxon>Paenibacillus</taxon>
    </lineage>
</organism>
<protein>
    <submittedName>
        <fullName evidence="1">Bactofilin</fullName>
    </submittedName>
</protein>
<sequence>MAERSTKDLKINGVGQASGGAYRKIQTEGIATLNGDIACEALGANGTLKIKGTIDAGEFRLNGTGSSDGALQGGRFELDGMFKVSGNVRFSSLHVRGILKSGGSVTGEIAKVDGALKLEGSAEFEEAEIYGQLRVGGMLNAGKLTIDLEGPSHAKEIGGEHIVVRQRKAKRLLDYLSPIRVSRLTAGVIEGDDVLLESTKADVVRGKSVVIGPGCEIGRVEYKERYEVSPQASVGRAEQK</sequence>
<comment type="caution">
    <text evidence="1">The sequence shown here is derived from an EMBL/GenBank/DDBJ whole genome shotgun (WGS) entry which is preliminary data.</text>
</comment>
<gene>
    <name evidence="1" type="ORF">ACFQ2Z_09160</name>
</gene>
<keyword evidence="2" id="KW-1185">Reference proteome</keyword>
<dbReference type="RefSeq" id="WP_240269146.1">
    <property type="nucleotide sequence ID" value="NZ_JAKSXN010000021.1"/>
</dbReference>
<dbReference type="EMBL" id="JBHTKZ010000013">
    <property type="protein sequence ID" value="MFD1181525.1"/>
    <property type="molecule type" value="Genomic_DNA"/>
</dbReference>